<keyword evidence="11" id="KW-1185">Reference proteome</keyword>
<keyword evidence="3" id="KW-0175">Coiled coil</keyword>
<dbReference type="InterPro" id="IPR058627">
    <property type="entry name" value="MdtA-like_C"/>
</dbReference>
<dbReference type="PANTHER" id="PTHR30158:SF3">
    <property type="entry name" value="MULTIDRUG EFFLUX PUMP SUBUNIT ACRA-RELATED"/>
    <property type="match status" value="1"/>
</dbReference>
<protein>
    <submittedName>
        <fullName evidence="10">Efflux RND transporter periplasmic adaptor subunit</fullName>
    </submittedName>
</protein>
<evidence type="ECO:0000256" key="5">
    <source>
        <dbReference type="SAM" id="SignalP"/>
    </source>
</evidence>
<evidence type="ECO:0000256" key="1">
    <source>
        <dbReference type="ARBA" id="ARBA00004196"/>
    </source>
</evidence>
<dbReference type="FunFam" id="2.40.420.20:FF:000001">
    <property type="entry name" value="Efflux RND transporter periplasmic adaptor subunit"/>
    <property type="match status" value="1"/>
</dbReference>
<dbReference type="GO" id="GO:0005886">
    <property type="term" value="C:plasma membrane"/>
    <property type="evidence" value="ECO:0007669"/>
    <property type="project" value="UniProtKB-SubCell"/>
</dbReference>
<dbReference type="EMBL" id="CP047289">
    <property type="protein sequence ID" value="QUS36403.1"/>
    <property type="molecule type" value="Genomic_DNA"/>
</dbReference>
<dbReference type="InterPro" id="IPR006143">
    <property type="entry name" value="RND_pump_MFP"/>
</dbReference>
<dbReference type="SUPFAM" id="SSF111369">
    <property type="entry name" value="HlyD-like secretion proteins"/>
    <property type="match status" value="1"/>
</dbReference>
<evidence type="ECO:0000259" key="9">
    <source>
        <dbReference type="Pfam" id="PF25967"/>
    </source>
</evidence>
<dbReference type="InterPro" id="IPR058626">
    <property type="entry name" value="MdtA-like_b-barrel"/>
</dbReference>
<proteinExistence type="inferred from homology"/>
<dbReference type="Gene3D" id="1.10.287.470">
    <property type="entry name" value="Helix hairpin bin"/>
    <property type="match status" value="1"/>
</dbReference>
<gene>
    <name evidence="10" type="ORF">GR316_09095</name>
</gene>
<dbReference type="GO" id="GO:0022857">
    <property type="term" value="F:transmembrane transporter activity"/>
    <property type="evidence" value="ECO:0007669"/>
    <property type="project" value="InterPro"/>
</dbReference>
<feature type="region of interest" description="Disordered" evidence="4">
    <location>
        <begin position="354"/>
        <end position="386"/>
    </location>
</feature>
<dbReference type="Gene3D" id="2.40.420.20">
    <property type="match status" value="1"/>
</dbReference>
<feature type="domain" description="Multidrug resistance protein MdtA-like beta-barrel" evidence="8">
    <location>
        <begin position="201"/>
        <end position="290"/>
    </location>
</feature>
<feature type="coiled-coil region" evidence="3">
    <location>
        <begin position="103"/>
        <end position="168"/>
    </location>
</feature>
<dbReference type="KEGG" id="fap:GR316_09095"/>
<feature type="domain" description="Multidrug resistance protein MdtA-like C-terminal permuted SH3" evidence="9">
    <location>
        <begin position="295"/>
        <end position="357"/>
    </location>
</feature>
<evidence type="ECO:0000313" key="10">
    <source>
        <dbReference type="EMBL" id="QUS36403.1"/>
    </source>
</evidence>
<dbReference type="RefSeq" id="WP_211783624.1">
    <property type="nucleotide sequence ID" value="NZ_CP047289.1"/>
</dbReference>
<dbReference type="Pfam" id="PF25876">
    <property type="entry name" value="HH_MFP_RND"/>
    <property type="match status" value="1"/>
</dbReference>
<evidence type="ECO:0000259" key="6">
    <source>
        <dbReference type="Pfam" id="PF25876"/>
    </source>
</evidence>
<dbReference type="Gene3D" id="2.40.30.170">
    <property type="match status" value="1"/>
</dbReference>
<comment type="similarity">
    <text evidence="2">Belongs to the membrane fusion protein (MFP) (TC 8.A.1) family.</text>
</comment>
<dbReference type="NCBIfam" id="TIGR01730">
    <property type="entry name" value="RND_mfp"/>
    <property type="match status" value="1"/>
</dbReference>
<dbReference type="Pfam" id="PF25967">
    <property type="entry name" value="RND-MFP_C"/>
    <property type="match status" value="1"/>
</dbReference>
<feature type="domain" description="Multidrug resistance protein MdtA-like barrel-sandwich hybrid" evidence="7">
    <location>
        <begin position="55"/>
        <end position="197"/>
    </location>
</feature>
<dbReference type="AlphaFoldDB" id="A0A8J8SLD6"/>
<comment type="subcellular location">
    <subcellularLocation>
        <location evidence="1">Cell envelope</location>
    </subcellularLocation>
</comment>
<dbReference type="Gene3D" id="2.40.50.100">
    <property type="match status" value="1"/>
</dbReference>
<feature type="compositionally biased region" description="Low complexity" evidence="4">
    <location>
        <begin position="370"/>
        <end position="386"/>
    </location>
</feature>
<feature type="signal peptide" evidence="5">
    <location>
        <begin position="1"/>
        <end position="20"/>
    </location>
</feature>
<dbReference type="Proteomes" id="UP000679284">
    <property type="component" value="Chromosome"/>
</dbReference>
<dbReference type="InterPro" id="IPR058625">
    <property type="entry name" value="MdtA-like_BSH"/>
</dbReference>
<reference evidence="10" key="1">
    <citation type="submission" date="2020-01" db="EMBL/GenBank/DDBJ databases">
        <authorList>
            <person name="Yang Y."/>
            <person name="Kwon Y.M."/>
        </authorList>
    </citation>
    <scope>NUCLEOTIDE SEQUENCE</scope>
    <source>
        <strain evidence="10">PG104</strain>
    </source>
</reference>
<organism evidence="10 11">
    <name type="scientific">Falsirhodobacter algicola</name>
    <dbReference type="NCBI Taxonomy" id="2692330"/>
    <lineage>
        <taxon>Bacteria</taxon>
        <taxon>Pseudomonadati</taxon>
        <taxon>Pseudomonadota</taxon>
        <taxon>Alphaproteobacteria</taxon>
        <taxon>Rhodobacterales</taxon>
        <taxon>Paracoccaceae</taxon>
        <taxon>Falsirhodobacter</taxon>
    </lineage>
</organism>
<evidence type="ECO:0000256" key="2">
    <source>
        <dbReference type="ARBA" id="ARBA00009477"/>
    </source>
</evidence>
<evidence type="ECO:0000256" key="4">
    <source>
        <dbReference type="SAM" id="MobiDB-lite"/>
    </source>
</evidence>
<evidence type="ECO:0000313" key="11">
    <source>
        <dbReference type="Proteomes" id="UP000679284"/>
    </source>
</evidence>
<accession>A0A8J8SLD6</accession>
<dbReference type="Pfam" id="PF25917">
    <property type="entry name" value="BSH_RND"/>
    <property type="match status" value="1"/>
</dbReference>
<sequence length="386" mass="40683">MTRLRIAALAVLALATTAEAQQGGQMPPTPVSYVEVQPEALPVVNDLPGRIAATRTAEVRPRVGGIVIERVFEQGGMVEAGDVLFRLDPAPFRVQVASAQGTLARAKAAQQNARSEADRQQELRQRNASSGQAYDTAVSALAQADADVAVAEAQLQEAQLNLDYTEVRAPISGRIGRATLTEGALVAAQADVMATIQQLDPVYADFTQSTSEVLSLRRAMAAGRLAATAPGEAQVKLLFDDGSAYDQTGRLLFSEATVDPLTGQVTLRAEFPNPDGYLLPGLYVRVQVEQALRDNALAVPQMAVQRAQSGETSVFVIADGDVAEARPVTLGDVVDGRWIVTDGLQPGDRVVVEGAQKLRPDAPVAPEPYDPGGADADDAPAPQSAD</sequence>
<feature type="domain" description="Multidrug resistance protein MdtA-like alpha-helical hairpin" evidence="6">
    <location>
        <begin position="96"/>
        <end position="165"/>
    </location>
</feature>
<evidence type="ECO:0000256" key="3">
    <source>
        <dbReference type="SAM" id="Coils"/>
    </source>
</evidence>
<keyword evidence="5" id="KW-0732">Signal</keyword>
<dbReference type="PANTHER" id="PTHR30158">
    <property type="entry name" value="ACRA/E-RELATED COMPONENT OF DRUG EFFLUX TRANSPORTER"/>
    <property type="match status" value="1"/>
</dbReference>
<dbReference type="Pfam" id="PF25944">
    <property type="entry name" value="Beta-barrel_RND"/>
    <property type="match status" value="1"/>
</dbReference>
<evidence type="ECO:0000259" key="8">
    <source>
        <dbReference type="Pfam" id="PF25944"/>
    </source>
</evidence>
<dbReference type="InterPro" id="IPR058624">
    <property type="entry name" value="MdtA-like_HH"/>
</dbReference>
<dbReference type="GO" id="GO:0046677">
    <property type="term" value="P:response to antibiotic"/>
    <property type="evidence" value="ECO:0007669"/>
    <property type="project" value="TreeGrafter"/>
</dbReference>
<feature type="chain" id="PRO_5035260037" evidence="5">
    <location>
        <begin position="21"/>
        <end position="386"/>
    </location>
</feature>
<name>A0A8J8SLD6_9RHOB</name>
<evidence type="ECO:0000259" key="7">
    <source>
        <dbReference type="Pfam" id="PF25917"/>
    </source>
</evidence>